<comment type="similarity">
    <text evidence="2">Belongs to the SusD family.</text>
</comment>
<gene>
    <name evidence="9" type="ORF">H9824_11275</name>
</gene>
<reference evidence="9" key="1">
    <citation type="journal article" date="2021" name="PeerJ">
        <title>Extensive microbial diversity within the chicken gut microbiome revealed by metagenomics and culture.</title>
        <authorList>
            <person name="Gilroy R."/>
            <person name="Ravi A."/>
            <person name="Getino M."/>
            <person name="Pursley I."/>
            <person name="Horton D.L."/>
            <person name="Alikhan N.F."/>
            <person name="Baker D."/>
            <person name="Gharbi K."/>
            <person name="Hall N."/>
            <person name="Watson M."/>
            <person name="Adriaenssens E.M."/>
            <person name="Foster-Nyarko E."/>
            <person name="Jarju S."/>
            <person name="Secka A."/>
            <person name="Antonio M."/>
            <person name="Oren A."/>
            <person name="Chaudhuri R.R."/>
            <person name="La Ragione R."/>
            <person name="Hildebrand F."/>
            <person name="Pallen M.J."/>
        </authorList>
    </citation>
    <scope>NUCLEOTIDE SEQUENCE</scope>
    <source>
        <strain evidence="9">Gambia2-208</strain>
    </source>
</reference>
<reference evidence="9" key="2">
    <citation type="submission" date="2021-04" db="EMBL/GenBank/DDBJ databases">
        <authorList>
            <person name="Gilroy R."/>
        </authorList>
    </citation>
    <scope>NUCLEOTIDE SEQUENCE</scope>
    <source>
        <strain evidence="9">Gambia2-208</strain>
    </source>
</reference>
<dbReference type="AlphaFoldDB" id="A0A9D1ZNB2"/>
<keyword evidence="3 6" id="KW-0732">Signal</keyword>
<dbReference type="GO" id="GO:0009279">
    <property type="term" value="C:cell outer membrane"/>
    <property type="evidence" value="ECO:0007669"/>
    <property type="project" value="UniProtKB-SubCell"/>
</dbReference>
<dbReference type="Pfam" id="PF14322">
    <property type="entry name" value="SusD-like_3"/>
    <property type="match status" value="1"/>
</dbReference>
<accession>A0A9D1ZNB2</accession>
<dbReference type="Gene3D" id="1.25.40.390">
    <property type="match status" value="1"/>
</dbReference>
<keyword evidence="5" id="KW-0998">Cell outer membrane</keyword>
<dbReference type="Proteomes" id="UP000886851">
    <property type="component" value="Unassembled WGS sequence"/>
</dbReference>
<feature type="chain" id="PRO_5038758061" evidence="6">
    <location>
        <begin position="18"/>
        <end position="650"/>
    </location>
</feature>
<keyword evidence="4" id="KW-0472">Membrane</keyword>
<dbReference type="InterPro" id="IPR033985">
    <property type="entry name" value="SusD-like_N"/>
</dbReference>
<feature type="signal peptide" evidence="6">
    <location>
        <begin position="1"/>
        <end position="17"/>
    </location>
</feature>
<protein>
    <submittedName>
        <fullName evidence="9">RagB/SusD family nutrient uptake outer membrane protein</fullName>
    </submittedName>
</protein>
<dbReference type="Pfam" id="PF07980">
    <property type="entry name" value="SusD_RagB"/>
    <property type="match status" value="1"/>
</dbReference>
<organism evidence="9 10">
    <name type="scientific">Candidatus Bacteroides pullicola</name>
    <dbReference type="NCBI Taxonomy" id="2838475"/>
    <lineage>
        <taxon>Bacteria</taxon>
        <taxon>Pseudomonadati</taxon>
        <taxon>Bacteroidota</taxon>
        <taxon>Bacteroidia</taxon>
        <taxon>Bacteroidales</taxon>
        <taxon>Bacteroidaceae</taxon>
        <taxon>Bacteroides</taxon>
    </lineage>
</organism>
<dbReference type="InterPro" id="IPR011990">
    <property type="entry name" value="TPR-like_helical_dom_sf"/>
</dbReference>
<evidence type="ECO:0000256" key="1">
    <source>
        <dbReference type="ARBA" id="ARBA00004442"/>
    </source>
</evidence>
<evidence type="ECO:0000256" key="6">
    <source>
        <dbReference type="SAM" id="SignalP"/>
    </source>
</evidence>
<name>A0A9D1ZNB2_9BACE</name>
<evidence type="ECO:0000313" key="10">
    <source>
        <dbReference type="Proteomes" id="UP000886851"/>
    </source>
</evidence>
<evidence type="ECO:0000259" key="7">
    <source>
        <dbReference type="Pfam" id="PF07980"/>
    </source>
</evidence>
<dbReference type="PROSITE" id="PS51257">
    <property type="entry name" value="PROKAR_LIPOPROTEIN"/>
    <property type="match status" value="1"/>
</dbReference>
<evidence type="ECO:0000256" key="3">
    <source>
        <dbReference type="ARBA" id="ARBA00022729"/>
    </source>
</evidence>
<sequence>MKKIFIGMALVSGLALTGCNDSFLDKTPITDLTEENAFSSYANFQSFMWPCYEMFTNTTIRTSTRSNGWGPGGQYDGDVDANYFNNRSSSGFNQFAYQTVGLVASGNGWNFSSFIRRINIMLSHIDASDMTQEEKDHWRAVGYFFHSFWYMELIDRFGDIPWVDKVLTESSEETYGPRVARTEVADKVLERLQWAEQNIGDFESQDGDNAIDRDCVRAALSRFTLREGTWRKYHGLEGADKYLEECVRVSEDLMADYPTLYTGTDGQPGAGYGEMWTTADLNGVPGVILYKEYVAGINAVQGGCYLEHTSSQSVEVHQSTVDLYLMKNGLPIHNPQSGYYGDKTMYDTFRDRDPRLYHTVIPPYKVEAGGANTPVENPNADWGYTDNPVEREYIDIMGANYSRSNPGIGMKRLPVQNWSASLVNEIPRLGEGGAYLQCRSGYYLWKLYNNWEENLNTGSLNVADKPIFKIEETLLNYAEAMAELGRFDQAAADRSINKLRDRAEVARMNVSQITDDFDPDRPYYYPEGNTTGVQVPALLWEVRRERIIELLGEGFGYYDVRRWRMAPWFINKVAKGIWVTKEYAQNQGRTLYNPETGYSDGTNGSMTEGYLYLFNDPVVQGAGWLDKYYLYQVPTDEIVLNPEITQNPGY</sequence>
<comment type="subcellular location">
    <subcellularLocation>
        <location evidence="1">Cell outer membrane</location>
    </subcellularLocation>
</comment>
<comment type="caution">
    <text evidence="9">The sequence shown here is derived from an EMBL/GenBank/DDBJ whole genome shotgun (WGS) entry which is preliminary data.</text>
</comment>
<evidence type="ECO:0000259" key="8">
    <source>
        <dbReference type="Pfam" id="PF14322"/>
    </source>
</evidence>
<dbReference type="SUPFAM" id="SSF48452">
    <property type="entry name" value="TPR-like"/>
    <property type="match status" value="1"/>
</dbReference>
<feature type="domain" description="RagB/SusD" evidence="7">
    <location>
        <begin position="308"/>
        <end position="650"/>
    </location>
</feature>
<feature type="domain" description="SusD-like N-terminal" evidence="8">
    <location>
        <begin position="93"/>
        <end position="225"/>
    </location>
</feature>
<evidence type="ECO:0000256" key="5">
    <source>
        <dbReference type="ARBA" id="ARBA00023237"/>
    </source>
</evidence>
<dbReference type="InterPro" id="IPR012944">
    <property type="entry name" value="SusD_RagB_dom"/>
</dbReference>
<evidence type="ECO:0000313" key="9">
    <source>
        <dbReference type="EMBL" id="HIY89267.1"/>
    </source>
</evidence>
<dbReference type="EMBL" id="DXCV01000078">
    <property type="protein sequence ID" value="HIY89267.1"/>
    <property type="molecule type" value="Genomic_DNA"/>
</dbReference>
<evidence type="ECO:0000256" key="2">
    <source>
        <dbReference type="ARBA" id="ARBA00006275"/>
    </source>
</evidence>
<proteinExistence type="inferred from homology"/>
<evidence type="ECO:0000256" key="4">
    <source>
        <dbReference type="ARBA" id="ARBA00023136"/>
    </source>
</evidence>